<evidence type="ECO:0000313" key="5">
    <source>
        <dbReference type="Proteomes" id="UP001178888"/>
    </source>
</evidence>
<dbReference type="EMBL" id="JAVGVR010000001">
    <property type="protein sequence ID" value="MDQ6595134.1"/>
    <property type="molecule type" value="Genomic_DNA"/>
</dbReference>
<protein>
    <submittedName>
        <fullName evidence="3">Uncharacterized protein</fullName>
    </submittedName>
</protein>
<proteinExistence type="predicted"/>
<keyword evidence="5" id="KW-1185">Reference proteome</keyword>
<evidence type="ECO:0000313" key="2">
    <source>
        <dbReference type="EMBL" id="MDQ6595134.1"/>
    </source>
</evidence>
<dbReference type="Proteomes" id="UP001178888">
    <property type="component" value="Unassembled WGS sequence"/>
</dbReference>
<sequence length="59" mass="6683">MDEKVKSAQFIQDLKAASNNNSSMAQNLDEMKKLGKEMKEQKTGSELREENLTPDPLQD</sequence>
<dbReference type="EMBL" id="SMYO01000002">
    <property type="protein sequence ID" value="TDK64008.1"/>
    <property type="molecule type" value="Genomic_DNA"/>
</dbReference>
<reference evidence="2" key="2">
    <citation type="submission" date="2023-08" db="EMBL/GenBank/DDBJ databases">
        <title>Nitrogen cycling bacteria in agricultural field soils.</title>
        <authorList>
            <person name="Jang J."/>
        </authorList>
    </citation>
    <scope>NUCLEOTIDE SEQUENCE</scope>
    <source>
        <strain evidence="2">PS3-36</strain>
    </source>
</reference>
<feature type="compositionally biased region" description="Basic and acidic residues" evidence="1">
    <location>
        <begin position="35"/>
        <end position="51"/>
    </location>
</feature>
<dbReference type="Proteomes" id="UP000295132">
    <property type="component" value="Unassembled WGS sequence"/>
</dbReference>
<evidence type="ECO:0000313" key="4">
    <source>
        <dbReference type="Proteomes" id="UP000295132"/>
    </source>
</evidence>
<evidence type="ECO:0000256" key="1">
    <source>
        <dbReference type="SAM" id="MobiDB-lite"/>
    </source>
</evidence>
<dbReference type="AlphaFoldDB" id="A0A4R5VZJ3"/>
<reference evidence="3 4" key="1">
    <citation type="submission" date="2019-03" db="EMBL/GenBank/DDBJ databases">
        <title>Bacillus niacini sp. nov. a Nicotinate-Metabolizing Mesophile Isolated from Soil.</title>
        <authorList>
            <person name="Zhang G."/>
        </authorList>
    </citation>
    <scope>NUCLEOTIDE SEQUENCE [LARGE SCALE GENOMIC DNA]</scope>
    <source>
        <strain evidence="3 4">WN066</strain>
    </source>
</reference>
<feature type="region of interest" description="Disordered" evidence="1">
    <location>
        <begin position="35"/>
        <end position="59"/>
    </location>
</feature>
<comment type="caution">
    <text evidence="3">The sequence shown here is derived from an EMBL/GenBank/DDBJ whole genome shotgun (WGS) entry which is preliminary data.</text>
</comment>
<organism evidence="3 4">
    <name type="scientific">Bacillus salipaludis</name>
    <dbReference type="NCBI Taxonomy" id="2547811"/>
    <lineage>
        <taxon>Bacteria</taxon>
        <taxon>Bacillati</taxon>
        <taxon>Bacillota</taxon>
        <taxon>Bacilli</taxon>
        <taxon>Bacillales</taxon>
        <taxon>Bacillaceae</taxon>
        <taxon>Bacillus</taxon>
    </lineage>
</organism>
<evidence type="ECO:0000313" key="3">
    <source>
        <dbReference type="EMBL" id="TDK64008.1"/>
    </source>
</evidence>
<gene>
    <name evidence="3" type="ORF">E2K98_03840</name>
    <name evidence="2" type="ORF">RCG21_01475</name>
</gene>
<dbReference type="RefSeq" id="WP_133332954.1">
    <property type="nucleotide sequence ID" value="NZ_JARMCE010000014.1"/>
</dbReference>
<accession>A0A4R5VZJ3</accession>
<name>A0A4R5VZJ3_9BACI</name>